<name>A0A7J5ZDR0_DISMA</name>
<reference evidence="1 2" key="1">
    <citation type="submission" date="2020-03" db="EMBL/GenBank/DDBJ databases">
        <title>Dissostichus mawsoni Genome sequencing and assembly.</title>
        <authorList>
            <person name="Park H."/>
        </authorList>
    </citation>
    <scope>NUCLEOTIDE SEQUENCE [LARGE SCALE GENOMIC DNA]</scope>
    <source>
        <strain evidence="1">DM0001</strain>
        <tissue evidence="1">Muscle</tissue>
    </source>
</reference>
<keyword evidence="2" id="KW-1185">Reference proteome</keyword>
<evidence type="ECO:0000313" key="2">
    <source>
        <dbReference type="Proteomes" id="UP000518266"/>
    </source>
</evidence>
<accession>A0A7J5ZDR0</accession>
<dbReference type="EMBL" id="JAAKFY010000003">
    <property type="protein sequence ID" value="KAF3859251.1"/>
    <property type="molecule type" value="Genomic_DNA"/>
</dbReference>
<dbReference type="Proteomes" id="UP000518266">
    <property type="component" value="Unassembled WGS sequence"/>
</dbReference>
<organism evidence="1 2">
    <name type="scientific">Dissostichus mawsoni</name>
    <name type="common">Antarctic cod</name>
    <dbReference type="NCBI Taxonomy" id="36200"/>
    <lineage>
        <taxon>Eukaryota</taxon>
        <taxon>Metazoa</taxon>
        <taxon>Chordata</taxon>
        <taxon>Craniata</taxon>
        <taxon>Vertebrata</taxon>
        <taxon>Euteleostomi</taxon>
        <taxon>Actinopterygii</taxon>
        <taxon>Neopterygii</taxon>
        <taxon>Teleostei</taxon>
        <taxon>Neoteleostei</taxon>
        <taxon>Acanthomorphata</taxon>
        <taxon>Eupercaria</taxon>
        <taxon>Perciformes</taxon>
        <taxon>Notothenioidei</taxon>
        <taxon>Nototheniidae</taxon>
        <taxon>Dissostichus</taxon>
    </lineage>
</organism>
<proteinExistence type="predicted"/>
<dbReference type="AlphaFoldDB" id="A0A7J5ZDR0"/>
<protein>
    <submittedName>
        <fullName evidence="1">Uncharacterized protein</fullName>
    </submittedName>
</protein>
<sequence length="140" mass="15460">MKGTKQLKQQLPEDRDVQNGCHAQNFVTVVGFEGKQEDSHLYNNLLHQLHGGVAVDEEGLGVVAELQRLQPLGHRRGVVAIVADSTDPGQQPDGLQEALSVGRVEDPDLQQVLVLHHVATLQGNKREAKLGFMQHYYTHS</sequence>
<comment type="caution">
    <text evidence="1">The sequence shown here is derived from an EMBL/GenBank/DDBJ whole genome shotgun (WGS) entry which is preliminary data.</text>
</comment>
<gene>
    <name evidence="1" type="ORF">F7725_021650</name>
</gene>
<evidence type="ECO:0000313" key="1">
    <source>
        <dbReference type="EMBL" id="KAF3859251.1"/>
    </source>
</evidence>